<dbReference type="Proteomes" id="UP000620366">
    <property type="component" value="Unassembled WGS sequence"/>
</dbReference>
<evidence type="ECO:0000313" key="1">
    <source>
        <dbReference type="EMBL" id="MBC8535896.1"/>
    </source>
</evidence>
<sequence>MDCDIFIRYLSMPACVYGVTVPNEDGTFDVYINCDVCQAKQRATLRHELCHIRRNHFYDSEPVVVNELSACTDSAQELLPDVY</sequence>
<evidence type="ECO:0000313" key="2">
    <source>
        <dbReference type="Proteomes" id="UP000620366"/>
    </source>
</evidence>
<organism evidence="1 2">
    <name type="scientific">Feifania hominis</name>
    <dbReference type="NCBI Taxonomy" id="2763660"/>
    <lineage>
        <taxon>Bacteria</taxon>
        <taxon>Bacillati</taxon>
        <taxon>Bacillota</taxon>
        <taxon>Clostridia</taxon>
        <taxon>Eubacteriales</taxon>
        <taxon>Feifaniaceae</taxon>
        <taxon>Feifania</taxon>
    </lineage>
</organism>
<dbReference type="AlphaFoldDB" id="A0A926HUT5"/>
<name>A0A926HUT5_9FIRM</name>
<reference evidence="1" key="1">
    <citation type="submission" date="2020-08" db="EMBL/GenBank/DDBJ databases">
        <title>Genome public.</title>
        <authorList>
            <person name="Liu C."/>
            <person name="Sun Q."/>
        </authorList>
    </citation>
    <scope>NUCLEOTIDE SEQUENCE</scope>
    <source>
        <strain evidence="1">BX7</strain>
    </source>
</reference>
<dbReference type="EMBL" id="JACRSP010000002">
    <property type="protein sequence ID" value="MBC8535896.1"/>
    <property type="molecule type" value="Genomic_DNA"/>
</dbReference>
<comment type="caution">
    <text evidence="1">The sequence shown here is derived from an EMBL/GenBank/DDBJ whole genome shotgun (WGS) entry which is preliminary data.</text>
</comment>
<evidence type="ECO:0008006" key="3">
    <source>
        <dbReference type="Google" id="ProtNLM"/>
    </source>
</evidence>
<gene>
    <name evidence="1" type="ORF">H8695_04220</name>
</gene>
<keyword evidence="2" id="KW-1185">Reference proteome</keyword>
<dbReference type="RefSeq" id="WP_249299638.1">
    <property type="nucleotide sequence ID" value="NZ_JACRSP010000002.1"/>
</dbReference>
<protein>
    <recommendedName>
        <fullName evidence="3">IrrE N-terminal-like domain-containing protein</fullName>
    </recommendedName>
</protein>
<accession>A0A926HUT5</accession>
<proteinExistence type="predicted"/>